<sequence>MYRTHNNGQLRAADINKEVTLAGWVQKTRDKGFMVWVDLRDRYGITQLIFDEERTSKEVIEKATKLGREFVIQVKGTVIERESKNPNMPTGDVEILVSELNILNESLTPPFTIEDETDGGEDLRMKYRYLDIRRKPVRENLIFRSKVAMAVRNYLSKEGFIEVETPYLIKSTPEGARDFVVPSRMNEGQFYALPQSPQTFKQLLMVGGLDKYFQIVKCFRDEDLRADRQPEFTQIDCEMAFVEQEDILNAFEGLTKHLLKEINGVEISEFPRMTYDDAMAKYGNDKPDIRFGMEFCPLTPQGGIFEPKGFGVFDTAELVVAINVEGCAEYSRKQIDALVDYVKRPQIGATGLIWVKYNADGTLKSSIDKFFGEETLKEWAEKCNAKIGDLMLIMAGEKNKTRTQLSALRMHLAEQLGLRKNDEFAPLWVVDFPLLEWDEETNRYHAMHHPFTSPKPGQLELLDTNPGEVKANAYDLVLNGNEIGGGSIRIHDKKTQALMFDYLGFTPEEAKAQFGFLMDAFQYGAPPHGGIAFGLDRLVAILGGQETIRDFIAFPKNNSGRDVMIDAPAPIDEKQLEELHLKVEIKK</sequence>
<comment type="catalytic activity">
    <reaction evidence="7">
        <text>tRNA(Asp) + L-aspartate + ATP = L-aspartyl-tRNA(Asp) + AMP + diphosphate</text>
        <dbReference type="Rhea" id="RHEA:19649"/>
        <dbReference type="Rhea" id="RHEA-COMP:9660"/>
        <dbReference type="Rhea" id="RHEA-COMP:9678"/>
        <dbReference type="ChEBI" id="CHEBI:29991"/>
        <dbReference type="ChEBI" id="CHEBI:30616"/>
        <dbReference type="ChEBI" id="CHEBI:33019"/>
        <dbReference type="ChEBI" id="CHEBI:78442"/>
        <dbReference type="ChEBI" id="CHEBI:78516"/>
        <dbReference type="ChEBI" id="CHEBI:456215"/>
        <dbReference type="EC" id="6.1.1.12"/>
    </reaction>
</comment>
<dbReference type="InterPro" id="IPR004115">
    <property type="entry name" value="GAD-like_sf"/>
</dbReference>
<feature type="binding site" evidence="7">
    <location>
        <position position="174"/>
    </location>
    <ligand>
        <name>L-aspartate</name>
        <dbReference type="ChEBI" id="CHEBI:29991"/>
    </ligand>
</feature>
<dbReference type="NCBIfam" id="NF001750">
    <property type="entry name" value="PRK00476.1"/>
    <property type="match status" value="1"/>
</dbReference>
<evidence type="ECO:0000313" key="10">
    <source>
        <dbReference type="Proteomes" id="UP000321945"/>
    </source>
</evidence>
<dbReference type="InterPro" id="IPR002312">
    <property type="entry name" value="Asp/Asn-tRNA-synth_IIb"/>
</dbReference>
<keyword evidence="10" id="KW-1185">Reference proteome</keyword>
<dbReference type="GO" id="GO:0004815">
    <property type="term" value="F:aspartate-tRNA ligase activity"/>
    <property type="evidence" value="ECO:0007669"/>
    <property type="project" value="UniProtKB-UniRule"/>
</dbReference>
<feature type="region of interest" description="Aspartate" evidence="7">
    <location>
        <begin position="198"/>
        <end position="201"/>
    </location>
</feature>
<evidence type="ECO:0000256" key="7">
    <source>
        <dbReference type="HAMAP-Rule" id="MF_00044"/>
    </source>
</evidence>
<comment type="function">
    <text evidence="7">Catalyzes the attachment of L-aspartate to tRNA(Asp) in a two-step reaction: L-aspartate is first activated by ATP to form Asp-AMP and then transferred to the acceptor end of tRNA(Asp).</text>
</comment>
<dbReference type="GO" id="GO:0005737">
    <property type="term" value="C:cytoplasm"/>
    <property type="evidence" value="ECO:0007669"/>
    <property type="project" value="UniProtKB-SubCell"/>
</dbReference>
<feature type="binding site" evidence="7">
    <location>
        <begin position="534"/>
        <end position="537"/>
    </location>
    <ligand>
        <name>ATP</name>
        <dbReference type="ChEBI" id="CHEBI:30616"/>
    </ligand>
</feature>
<dbReference type="PRINTS" id="PR01042">
    <property type="entry name" value="TRNASYNTHASP"/>
</dbReference>
<comment type="subunit">
    <text evidence="7">Homodimer.</text>
</comment>
<accession>A0A5C6YSX9</accession>
<dbReference type="InterPro" id="IPR004524">
    <property type="entry name" value="Asp-tRNA-ligase_1"/>
</dbReference>
<gene>
    <name evidence="7 9" type="primary">aspS</name>
    <name evidence="9" type="ORF">ESV24_00065</name>
</gene>
<dbReference type="NCBIfam" id="TIGR00459">
    <property type="entry name" value="aspS_bact"/>
    <property type="match status" value="1"/>
</dbReference>
<dbReference type="Pfam" id="PF02938">
    <property type="entry name" value="GAD"/>
    <property type="match status" value="1"/>
</dbReference>
<dbReference type="EC" id="6.1.1.12" evidence="7"/>
<dbReference type="InterPro" id="IPR047089">
    <property type="entry name" value="Asp-tRNA-ligase_1_N"/>
</dbReference>
<comment type="caution">
    <text evidence="9">The sequence shown here is derived from an EMBL/GenBank/DDBJ whole genome shotgun (WGS) entry which is preliminary data.</text>
</comment>
<feature type="domain" description="Aminoacyl-transfer RNA synthetases class-II family profile" evidence="8">
    <location>
        <begin position="144"/>
        <end position="555"/>
    </location>
</feature>
<dbReference type="PANTHER" id="PTHR22594:SF5">
    <property type="entry name" value="ASPARTATE--TRNA LIGASE, MITOCHONDRIAL"/>
    <property type="match status" value="1"/>
</dbReference>
<dbReference type="GO" id="GO:0005524">
    <property type="term" value="F:ATP binding"/>
    <property type="evidence" value="ECO:0007669"/>
    <property type="project" value="UniProtKB-UniRule"/>
</dbReference>
<keyword evidence="5 7" id="KW-0648">Protein biosynthesis</keyword>
<evidence type="ECO:0000256" key="3">
    <source>
        <dbReference type="ARBA" id="ARBA00022741"/>
    </source>
</evidence>
<keyword evidence="6 7" id="KW-0030">Aminoacyl-tRNA synthetase</keyword>
<dbReference type="EMBL" id="VORU01000001">
    <property type="protein sequence ID" value="TXD70528.1"/>
    <property type="molecule type" value="Genomic_DNA"/>
</dbReference>
<dbReference type="InterPro" id="IPR012340">
    <property type="entry name" value="NA-bd_OB-fold"/>
</dbReference>
<dbReference type="InterPro" id="IPR004365">
    <property type="entry name" value="NA-bd_OB_tRNA"/>
</dbReference>
<evidence type="ECO:0000259" key="8">
    <source>
        <dbReference type="PROSITE" id="PS50862"/>
    </source>
</evidence>
<dbReference type="InterPro" id="IPR029351">
    <property type="entry name" value="GAD_dom"/>
</dbReference>
<evidence type="ECO:0000256" key="1">
    <source>
        <dbReference type="ARBA" id="ARBA00006303"/>
    </source>
</evidence>
<comment type="similarity">
    <text evidence="1 7">Belongs to the class-II aminoacyl-tRNA synthetase family. Type 1 subfamily.</text>
</comment>
<feature type="binding site" evidence="7">
    <location>
        <position position="482"/>
    </location>
    <ligand>
        <name>ATP</name>
        <dbReference type="ChEBI" id="CHEBI:30616"/>
    </ligand>
</feature>
<keyword evidence="4 7" id="KW-0067">ATP-binding</keyword>
<evidence type="ECO:0000256" key="6">
    <source>
        <dbReference type="ARBA" id="ARBA00023146"/>
    </source>
</evidence>
<proteinExistence type="inferred from homology"/>
<dbReference type="GO" id="GO:0003676">
    <property type="term" value="F:nucleic acid binding"/>
    <property type="evidence" value="ECO:0007669"/>
    <property type="project" value="InterPro"/>
</dbReference>
<dbReference type="InterPro" id="IPR004364">
    <property type="entry name" value="Aa-tRNA-synt_II"/>
</dbReference>
<dbReference type="PANTHER" id="PTHR22594">
    <property type="entry name" value="ASPARTYL/LYSYL-TRNA SYNTHETASE"/>
    <property type="match status" value="1"/>
</dbReference>
<protein>
    <recommendedName>
        <fullName evidence="7">Aspartate--tRNA ligase</fullName>
        <ecNumber evidence="7">6.1.1.12</ecNumber>
    </recommendedName>
    <alternativeName>
        <fullName evidence="7">Aspartyl-tRNA synthetase</fullName>
        <shortName evidence="7">AspRS</shortName>
    </alternativeName>
</protein>
<dbReference type="Proteomes" id="UP000321945">
    <property type="component" value="Unassembled WGS sequence"/>
</dbReference>
<dbReference type="Pfam" id="PF00152">
    <property type="entry name" value="tRNA-synt_2"/>
    <property type="match status" value="1"/>
</dbReference>
<feature type="binding site" evidence="7">
    <location>
        <position position="220"/>
    </location>
    <ligand>
        <name>L-aspartate</name>
        <dbReference type="ChEBI" id="CHEBI:29991"/>
    </ligand>
</feature>
<evidence type="ECO:0000313" key="9">
    <source>
        <dbReference type="EMBL" id="TXD70528.1"/>
    </source>
</evidence>
<evidence type="ECO:0000256" key="5">
    <source>
        <dbReference type="ARBA" id="ARBA00022917"/>
    </source>
</evidence>
<dbReference type="Gene3D" id="3.30.1360.30">
    <property type="entry name" value="GAD-like domain"/>
    <property type="match status" value="1"/>
</dbReference>
<dbReference type="OrthoDB" id="9802326at2"/>
<dbReference type="InterPro" id="IPR045864">
    <property type="entry name" value="aa-tRNA-synth_II/BPL/LPL"/>
</dbReference>
<dbReference type="Gene3D" id="3.30.930.10">
    <property type="entry name" value="Bira Bifunctional Protein, Domain 2"/>
    <property type="match status" value="1"/>
</dbReference>
<feature type="binding site" evidence="7">
    <location>
        <position position="448"/>
    </location>
    <ligand>
        <name>L-aspartate</name>
        <dbReference type="ChEBI" id="CHEBI:29991"/>
    </ligand>
</feature>
<dbReference type="AlphaFoldDB" id="A0A5C6YSX9"/>
<dbReference type="SUPFAM" id="SSF50249">
    <property type="entry name" value="Nucleic acid-binding proteins"/>
    <property type="match status" value="1"/>
</dbReference>
<keyword evidence="3 7" id="KW-0547">Nucleotide-binding</keyword>
<dbReference type="PROSITE" id="PS50862">
    <property type="entry name" value="AA_TRNA_LIGASE_II"/>
    <property type="match status" value="1"/>
</dbReference>
<dbReference type="Gene3D" id="2.40.50.140">
    <property type="entry name" value="Nucleic acid-binding proteins"/>
    <property type="match status" value="1"/>
</dbReference>
<dbReference type="RefSeq" id="WP_111813237.1">
    <property type="nucleotide sequence ID" value="NZ_CBCRZQ010000001.1"/>
</dbReference>
<evidence type="ECO:0000256" key="4">
    <source>
        <dbReference type="ARBA" id="ARBA00022840"/>
    </source>
</evidence>
<dbReference type="CDD" id="cd00777">
    <property type="entry name" value="AspRS_core"/>
    <property type="match status" value="1"/>
</dbReference>
<comment type="subcellular location">
    <subcellularLocation>
        <location evidence="7">Cytoplasm</location>
    </subcellularLocation>
</comment>
<feature type="binding site" evidence="7">
    <location>
        <begin position="220"/>
        <end position="222"/>
    </location>
    <ligand>
        <name>ATP</name>
        <dbReference type="ChEBI" id="CHEBI:30616"/>
    </ligand>
</feature>
<keyword evidence="2 7" id="KW-0436">Ligase</keyword>
<dbReference type="InterPro" id="IPR006195">
    <property type="entry name" value="aa-tRNA-synth_II"/>
</dbReference>
<dbReference type="Pfam" id="PF01336">
    <property type="entry name" value="tRNA_anti-codon"/>
    <property type="match status" value="1"/>
</dbReference>
<organism evidence="9 10">
    <name type="scientific">Aequorivita lipolytica</name>
    <dbReference type="NCBI Taxonomy" id="153267"/>
    <lineage>
        <taxon>Bacteria</taxon>
        <taxon>Pseudomonadati</taxon>
        <taxon>Bacteroidota</taxon>
        <taxon>Flavobacteriia</taxon>
        <taxon>Flavobacteriales</taxon>
        <taxon>Flavobacteriaceae</taxon>
        <taxon>Aequorivita</taxon>
    </lineage>
</organism>
<feature type="binding site" evidence="7">
    <location>
        <position position="229"/>
    </location>
    <ligand>
        <name>ATP</name>
        <dbReference type="ChEBI" id="CHEBI:30616"/>
    </ligand>
</feature>
<reference evidence="9 10" key="1">
    <citation type="submission" date="2019-08" db="EMBL/GenBank/DDBJ databases">
        <title>Genome of Aequorivita lipolytica Y10-2 (type strain).</title>
        <authorList>
            <person name="Bowman J.P."/>
        </authorList>
    </citation>
    <scope>NUCLEOTIDE SEQUENCE [LARGE SCALE GENOMIC DNA]</scope>
    <source>
        <strain evidence="9 10">Y10-2</strain>
    </source>
</reference>
<evidence type="ECO:0000256" key="2">
    <source>
        <dbReference type="ARBA" id="ARBA00022598"/>
    </source>
</evidence>
<dbReference type="SUPFAM" id="SSF55261">
    <property type="entry name" value="GAD domain-like"/>
    <property type="match status" value="1"/>
</dbReference>
<dbReference type="CDD" id="cd04317">
    <property type="entry name" value="EcAspRS_like_N"/>
    <property type="match status" value="1"/>
</dbReference>
<keyword evidence="7" id="KW-0963">Cytoplasm</keyword>
<dbReference type="GO" id="GO:0006422">
    <property type="term" value="P:aspartyl-tRNA aminoacylation"/>
    <property type="evidence" value="ECO:0007669"/>
    <property type="project" value="UniProtKB-UniRule"/>
</dbReference>
<comment type="caution">
    <text evidence="7">Lacks conserved residue(s) required for the propagation of feature annotation.</text>
</comment>
<feature type="binding site" evidence="7">
    <location>
        <position position="489"/>
    </location>
    <ligand>
        <name>L-aspartate</name>
        <dbReference type="ChEBI" id="CHEBI:29991"/>
    </ligand>
</feature>
<dbReference type="SUPFAM" id="SSF55681">
    <property type="entry name" value="Class II aaRS and biotin synthetases"/>
    <property type="match status" value="1"/>
</dbReference>
<dbReference type="HAMAP" id="MF_00044">
    <property type="entry name" value="Asp_tRNA_synth_type1"/>
    <property type="match status" value="1"/>
</dbReference>
<name>A0A5C6YSX9_9FLAO</name>
<dbReference type="InterPro" id="IPR047090">
    <property type="entry name" value="AspRS_core"/>
</dbReference>